<evidence type="ECO:0000313" key="2">
    <source>
        <dbReference type="Proteomes" id="UP001055879"/>
    </source>
</evidence>
<gene>
    <name evidence="1" type="ORF">L6452_14476</name>
</gene>
<protein>
    <submittedName>
        <fullName evidence="1">Uncharacterized protein</fullName>
    </submittedName>
</protein>
<comment type="caution">
    <text evidence="1">The sequence shown here is derived from an EMBL/GenBank/DDBJ whole genome shotgun (WGS) entry which is preliminary data.</text>
</comment>
<evidence type="ECO:0000313" key="1">
    <source>
        <dbReference type="EMBL" id="KAI3734993.1"/>
    </source>
</evidence>
<sequence length="84" mass="9656">MVDGSDHHRTRYTNIVWMDHGCFNVLSTGTNLILRQFLPCLVDEDELVPHQFVNGSKRETSTAPDLLLLCLLYALQFRLILNIL</sequence>
<keyword evidence="2" id="KW-1185">Reference proteome</keyword>
<dbReference type="EMBL" id="CM042050">
    <property type="protein sequence ID" value="KAI3734993.1"/>
    <property type="molecule type" value="Genomic_DNA"/>
</dbReference>
<accession>A0ACB9CKZ5</accession>
<dbReference type="Proteomes" id="UP001055879">
    <property type="component" value="Linkage Group LG04"/>
</dbReference>
<name>A0ACB9CKZ5_ARCLA</name>
<organism evidence="1 2">
    <name type="scientific">Arctium lappa</name>
    <name type="common">Greater burdock</name>
    <name type="synonym">Lappa major</name>
    <dbReference type="NCBI Taxonomy" id="4217"/>
    <lineage>
        <taxon>Eukaryota</taxon>
        <taxon>Viridiplantae</taxon>
        <taxon>Streptophyta</taxon>
        <taxon>Embryophyta</taxon>
        <taxon>Tracheophyta</taxon>
        <taxon>Spermatophyta</taxon>
        <taxon>Magnoliopsida</taxon>
        <taxon>eudicotyledons</taxon>
        <taxon>Gunneridae</taxon>
        <taxon>Pentapetalae</taxon>
        <taxon>asterids</taxon>
        <taxon>campanulids</taxon>
        <taxon>Asterales</taxon>
        <taxon>Asteraceae</taxon>
        <taxon>Carduoideae</taxon>
        <taxon>Cardueae</taxon>
        <taxon>Arctiinae</taxon>
        <taxon>Arctium</taxon>
    </lineage>
</organism>
<reference evidence="2" key="1">
    <citation type="journal article" date="2022" name="Mol. Ecol. Resour.">
        <title>The genomes of chicory, endive, great burdock and yacon provide insights into Asteraceae palaeo-polyploidization history and plant inulin production.</title>
        <authorList>
            <person name="Fan W."/>
            <person name="Wang S."/>
            <person name="Wang H."/>
            <person name="Wang A."/>
            <person name="Jiang F."/>
            <person name="Liu H."/>
            <person name="Zhao H."/>
            <person name="Xu D."/>
            <person name="Zhang Y."/>
        </authorList>
    </citation>
    <scope>NUCLEOTIDE SEQUENCE [LARGE SCALE GENOMIC DNA]</scope>
    <source>
        <strain evidence="2">cv. Niubang</strain>
    </source>
</reference>
<reference evidence="1 2" key="2">
    <citation type="journal article" date="2022" name="Mol. Ecol. Resour.">
        <title>The genomes of chicory, endive, great burdock and yacon provide insights into Asteraceae paleo-polyploidization history and plant inulin production.</title>
        <authorList>
            <person name="Fan W."/>
            <person name="Wang S."/>
            <person name="Wang H."/>
            <person name="Wang A."/>
            <person name="Jiang F."/>
            <person name="Liu H."/>
            <person name="Zhao H."/>
            <person name="Xu D."/>
            <person name="Zhang Y."/>
        </authorList>
    </citation>
    <scope>NUCLEOTIDE SEQUENCE [LARGE SCALE GENOMIC DNA]</scope>
    <source>
        <strain evidence="2">cv. Niubang</strain>
    </source>
</reference>
<proteinExistence type="predicted"/>